<proteinExistence type="predicted"/>
<protein>
    <recommendedName>
        <fullName evidence="3">C2H2-type domain-containing protein</fullName>
    </recommendedName>
</protein>
<evidence type="ECO:0000313" key="2">
    <source>
        <dbReference type="Proteomes" id="UP000774617"/>
    </source>
</evidence>
<evidence type="ECO:0000313" key="1">
    <source>
        <dbReference type="EMBL" id="KAH7038988.1"/>
    </source>
</evidence>
<dbReference type="EMBL" id="JAGTJR010000031">
    <property type="protein sequence ID" value="KAH7038988.1"/>
    <property type="molecule type" value="Genomic_DNA"/>
</dbReference>
<keyword evidence="2" id="KW-1185">Reference proteome</keyword>
<reference evidence="1 2" key="1">
    <citation type="journal article" date="2021" name="Nat. Commun.">
        <title>Genetic determinants of endophytism in the Arabidopsis root mycobiome.</title>
        <authorList>
            <person name="Mesny F."/>
            <person name="Miyauchi S."/>
            <person name="Thiergart T."/>
            <person name="Pickel B."/>
            <person name="Atanasova L."/>
            <person name="Karlsson M."/>
            <person name="Huettel B."/>
            <person name="Barry K.W."/>
            <person name="Haridas S."/>
            <person name="Chen C."/>
            <person name="Bauer D."/>
            <person name="Andreopoulos W."/>
            <person name="Pangilinan J."/>
            <person name="LaButti K."/>
            <person name="Riley R."/>
            <person name="Lipzen A."/>
            <person name="Clum A."/>
            <person name="Drula E."/>
            <person name="Henrissat B."/>
            <person name="Kohler A."/>
            <person name="Grigoriev I.V."/>
            <person name="Martin F.M."/>
            <person name="Hacquard S."/>
        </authorList>
    </citation>
    <scope>NUCLEOTIDE SEQUENCE [LARGE SCALE GENOMIC DNA]</scope>
    <source>
        <strain evidence="1 2">MPI-SDFR-AT-0080</strain>
    </source>
</reference>
<feature type="non-terminal residue" evidence="1">
    <location>
        <position position="1"/>
    </location>
</feature>
<sequence>SAHFEQIPAFGLVACRKCRHAVWPDAVGAHLRGGEHRMSRRQAQAVSDKLIELWGDRLLRRPAELEVPASVEAAIPQLPIFPDGLLCEVESDRCRFVCRNENRIRNHCRDAHGWTKQGRGGRPSKADQLRAAGKEPWRRGVRCQRFFPSRHASQFFAVMMER</sequence>
<dbReference type="Proteomes" id="UP000774617">
    <property type="component" value="Unassembled WGS sequence"/>
</dbReference>
<dbReference type="Pfam" id="PF12013">
    <property type="entry name" value="OrsD"/>
    <property type="match status" value="1"/>
</dbReference>
<feature type="non-terminal residue" evidence="1">
    <location>
        <position position="162"/>
    </location>
</feature>
<accession>A0ABQ8G032</accession>
<gene>
    <name evidence="1" type="ORF">B0J12DRAFT_553844</name>
</gene>
<name>A0ABQ8G032_9PEZI</name>
<dbReference type="InterPro" id="IPR022698">
    <property type="entry name" value="OrsD"/>
</dbReference>
<organism evidence="1 2">
    <name type="scientific">Macrophomina phaseolina</name>
    <dbReference type="NCBI Taxonomy" id="35725"/>
    <lineage>
        <taxon>Eukaryota</taxon>
        <taxon>Fungi</taxon>
        <taxon>Dikarya</taxon>
        <taxon>Ascomycota</taxon>
        <taxon>Pezizomycotina</taxon>
        <taxon>Dothideomycetes</taxon>
        <taxon>Dothideomycetes incertae sedis</taxon>
        <taxon>Botryosphaeriales</taxon>
        <taxon>Botryosphaeriaceae</taxon>
        <taxon>Macrophomina</taxon>
    </lineage>
</organism>
<comment type="caution">
    <text evidence="1">The sequence shown here is derived from an EMBL/GenBank/DDBJ whole genome shotgun (WGS) entry which is preliminary data.</text>
</comment>
<evidence type="ECO:0008006" key="3">
    <source>
        <dbReference type="Google" id="ProtNLM"/>
    </source>
</evidence>